<dbReference type="AlphaFoldDB" id="A0A0N7LBH4"/>
<evidence type="ECO:0000259" key="8">
    <source>
        <dbReference type="PROSITE" id="PS51210"/>
    </source>
</evidence>
<dbReference type="Pfam" id="PF01735">
    <property type="entry name" value="PLA2_B"/>
    <property type="match status" value="2"/>
</dbReference>
<evidence type="ECO:0000313" key="9">
    <source>
        <dbReference type="EMBL" id="CEH19394.1"/>
    </source>
</evidence>
<dbReference type="PROSITE" id="PS51210">
    <property type="entry name" value="PLA2C"/>
    <property type="match status" value="1"/>
</dbReference>
<keyword evidence="4 5" id="KW-0443">Lipid metabolism</keyword>
<name>A0A0N7LBH4_9BASI</name>
<feature type="domain" description="PLA2c" evidence="8">
    <location>
        <begin position="115"/>
        <end position="735"/>
    </location>
</feature>
<feature type="region of interest" description="Disordered" evidence="7">
    <location>
        <begin position="581"/>
        <end position="606"/>
    </location>
</feature>
<dbReference type="PANTHER" id="PTHR10728:SF40">
    <property type="entry name" value="PATATIN FAMILY PROTEIN"/>
    <property type="match status" value="1"/>
</dbReference>
<dbReference type="Gene3D" id="3.40.1090.10">
    <property type="entry name" value="Cytosolic phospholipase A2 catalytic domain"/>
    <property type="match status" value="1"/>
</dbReference>
<evidence type="ECO:0000256" key="1">
    <source>
        <dbReference type="ARBA" id="ARBA00008780"/>
    </source>
</evidence>
<dbReference type="STRING" id="401625.A0A0N7LBH4"/>
<dbReference type="PANTHER" id="PTHR10728">
    <property type="entry name" value="CYTOSOLIC PHOSPHOLIPASE A2"/>
    <property type="match status" value="1"/>
</dbReference>
<proteinExistence type="inferred from homology"/>
<keyword evidence="10" id="KW-1185">Reference proteome</keyword>
<feature type="region of interest" description="Disordered" evidence="7">
    <location>
        <begin position="1"/>
        <end position="77"/>
    </location>
</feature>
<dbReference type="InterPro" id="IPR016035">
    <property type="entry name" value="Acyl_Trfase/lysoPLipase"/>
</dbReference>
<protein>
    <recommendedName>
        <fullName evidence="6">Lysophospholipase</fullName>
        <ecNumber evidence="6">3.1.1.5</ecNumber>
    </recommendedName>
</protein>
<organism evidence="9 10">
    <name type="scientific">Ceraceosorus bombacis</name>
    <dbReference type="NCBI Taxonomy" id="401625"/>
    <lineage>
        <taxon>Eukaryota</taxon>
        <taxon>Fungi</taxon>
        <taxon>Dikarya</taxon>
        <taxon>Basidiomycota</taxon>
        <taxon>Ustilaginomycotina</taxon>
        <taxon>Exobasidiomycetes</taxon>
        <taxon>Ceraceosorales</taxon>
        <taxon>Ceraceosoraceae</taxon>
        <taxon>Ceraceosorus</taxon>
    </lineage>
</organism>
<dbReference type="GO" id="GO:0004623">
    <property type="term" value="F:phospholipase A2 activity"/>
    <property type="evidence" value="ECO:0007669"/>
    <property type="project" value="TreeGrafter"/>
</dbReference>
<evidence type="ECO:0000256" key="6">
    <source>
        <dbReference type="RuleBase" id="RU362103"/>
    </source>
</evidence>
<dbReference type="InterPro" id="IPR002642">
    <property type="entry name" value="LysoPLipase_cat_dom"/>
</dbReference>
<dbReference type="EC" id="3.1.1.5" evidence="6"/>
<keyword evidence="2 5" id="KW-0378">Hydrolase</keyword>
<evidence type="ECO:0000256" key="3">
    <source>
        <dbReference type="ARBA" id="ARBA00022963"/>
    </source>
</evidence>
<dbReference type="OrthoDB" id="4084751at2759"/>
<dbReference type="SUPFAM" id="SSF52151">
    <property type="entry name" value="FabD/lysophospholipase-like"/>
    <property type="match status" value="1"/>
</dbReference>
<reference evidence="9 10" key="1">
    <citation type="submission" date="2014-09" db="EMBL/GenBank/DDBJ databases">
        <authorList>
            <person name="Magalhaes I.L.F."/>
            <person name="Oliveira U."/>
            <person name="Santos F.R."/>
            <person name="Vidigal T.H.D.A."/>
            <person name="Brescovit A.D."/>
            <person name="Santos A.J."/>
        </authorList>
    </citation>
    <scope>NUCLEOTIDE SEQUENCE [LARGE SCALE GENOMIC DNA]</scope>
</reference>
<sequence length="735" mass="81598">MAAQDAEAHTTAVDGSVTASDTGLKEVHKKPHSHNLWPWGHSDTQDDLSDPEPKDADRAKGEEEHKEDSDHAGLLSSVTEGLKNLGTKMRGKSHRFSDLLRLHKEVVQDLSDTTTYPELLKDAHLRRENTLGQQEAAALAARKAWIASSGALRRFLQLNESEEIHPEDVPVVGLGGSGGGYRANLGFLSFIEEMQEPPAGQDVGGLFDLCAYVAGVSGSCWSLGSLFTFAALDTPWLLDHFKATSSRHPLSMGAIDAIARSANGVYFQLAPLLSKMKLGLHPGPLDLYGTLVTSHIFFSPVHPPTLEEGYPTPPNRRTQRPDSHIKEDTPVALKKEWFQWSRCYERMGIDKGLSPMPLFTAVRHERPWKDWKSPTEAFGGHSDHTSSVHKDPHAWWQWFEISPCEFGSDELEGWVPTWSFGRKFDKGISTQKCPERSISLLLGLATSAPAGPLAAWLGTIYRNLPKGAIGNKIRQEADEWVEKNPEKAERLQSHHPVHAQNEANPFFGAEVQEGRGNGFENSPRIHLVDAGMSNNLPIYTFCRPGRDVDIMLLGDFSSDVQKGSALERIQEFGAEKGYRVTPRANMPSLPDWPTEKNEKGEDKPKELSAEEIASRFAGRYAQVLDAEPIAEDQRTEEQGKTYERDGIRYNHRHQPQATKACKMIYMPLLPHACQPNYDPSTAPFSSSYNLEWTPEQVETIRKTARACVAEGLSAIREEVRAVYGAKKAARLAATV</sequence>
<dbReference type="Proteomes" id="UP000054845">
    <property type="component" value="Unassembled WGS sequence"/>
</dbReference>
<dbReference type="SMART" id="SM00022">
    <property type="entry name" value="PLAc"/>
    <property type="match status" value="1"/>
</dbReference>
<comment type="similarity">
    <text evidence="1 6">Belongs to the lysophospholipase family.</text>
</comment>
<keyword evidence="3 5" id="KW-0442">Lipid degradation</keyword>
<evidence type="ECO:0000256" key="7">
    <source>
        <dbReference type="SAM" id="MobiDB-lite"/>
    </source>
</evidence>
<dbReference type="EMBL" id="CCYA01000389">
    <property type="protein sequence ID" value="CEH19394.1"/>
    <property type="molecule type" value="Genomic_DNA"/>
</dbReference>
<feature type="compositionally biased region" description="Basic and acidic residues" evidence="7">
    <location>
        <begin position="51"/>
        <end position="71"/>
    </location>
</feature>
<dbReference type="GO" id="GO:0004622">
    <property type="term" value="F:phosphatidylcholine lysophospholipase activity"/>
    <property type="evidence" value="ECO:0007669"/>
    <property type="project" value="UniProtKB-EC"/>
</dbReference>
<accession>A0A0N7LBH4</accession>
<evidence type="ECO:0000256" key="2">
    <source>
        <dbReference type="ARBA" id="ARBA00022801"/>
    </source>
</evidence>
<feature type="compositionally biased region" description="Basic and acidic residues" evidence="7">
    <location>
        <begin position="593"/>
        <end position="606"/>
    </location>
</feature>
<dbReference type="GO" id="GO:0005829">
    <property type="term" value="C:cytosol"/>
    <property type="evidence" value="ECO:0007669"/>
    <property type="project" value="TreeGrafter"/>
</dbReference>
<evidence type="ECO:0000256" key="5">
    <source>
        <dbReference type="PROSITE-ProRule" id="PRU00555"/>
    </source>
</evidence>
<evidence type="ECO:0000313" key="10">
    <source>
        <dbReference type="Proteomes" id="UP000054845"/>
    </source>
</evidence>
<comment type="catalytic activity">
    <reaction evidence="6">
        <text>a 1-acyl-sn-glycero-3-phosphocholine + H2O = sn-glycerol 3-phosphocholine + a fatty acid + H(+)</text>
        <dbReference type="Rhea" id="RHEA:15177"/>
        <dbReference type="ChEBI" id="CHEBI:15377"/>
        <dbReference type="ChEBI" id="CHEBI:15378"/>
        <dbReference type="ChEBI" id="CHEBI:16870"/>
        <dbReference type="ChEBI" id="CHEBI:28868"/>
        <dbReference type="ChEBI" id="CHEBI:58168"/>
        <dbReference type="EC" id="3.1.1.5"/>
    </reaction>
</comment>
<evidence type="ECO:0000256" key="4">
    <source>
        <dbReference type="ARBA" id="ARBA00023098"/>
    </source>
</evidence>
<dbReference type="GO" id="GO:0046475">
    <property type="term" value="P:glycerophospholipid catabolic process"/>
    <property type="evidence" value="ECO:0007669"/>
    <property type="project" value="TreeGrafter"/>
</dbReference>